<keyword evidence="5" id="KW-1185">Reference proteome</keyword>
<keyword evidence="2" id="KW-1133">Transmembrane helix</keyword>
<organism evidence="4 5">
    <name type="scientific">Flavobacterium frigoris (strain PS1)</name>
    <dbReference type="NCBI Taxonomy" id="1086011"/>
    <lineage>
        <taxon>Bacteria</taxon>
        <taxon>Pseudomonadati</taxon>
        <taxon>Bacteroidota</taxon>
        <taxon>Flavobacteriia</taxon>
        <taxon>Flavobacteriales</taxon>
        <taxon>Flavobacteriaceae</taxon>
        <taxon>Flavobacterium</taxon>
    </lineage>
</organism>
<comment type="caution">
    <text evidence="4">The sequence shown here is derived from an EMBL/GenBank/DDBJ whole genome shotgun (WGS) entry which is preliminary data.</text>
</comment>
<gene>
    <name evidence="4" type="ORF">HJ01_00322</name>
</gene>
<dbReference type="Gene3D" id="3.30.1950.10">
    <property type="entry name" value="wza like domain"/>
    <property type="match status" value="1"/>
</dbReference>
<feature type="transmembrane region" description="Helical" evidence="2">
    <location>
        <begin position="231"/>
        <end position="253"/>
    </location>
</feature>
<dbReference type="PANTHER" id="PTHR33619:SF3">
    <property type="entry name" value="POLYSACCHARIDE EXPORT PROTEIN GFCE-RELATED"/>
    <property type="match status" value="1"/>
</dbReference>
<dbReference type="Proteomes" id="UP000005566">
    <property type="component" value="Unassembled WGS sequence"/>
</dbReference>
<dbReference type="EMBL" id="AHKF01000008">
    <property type="protein sequence ID" value="EIA10227.1"/>
    <property type="molecule type" value="Genomic_DNA"/>
</dbReference>
<keyword evidence="2" id="KW-0812">Transmembrane</keyword>
<evidence type="ECO:0000313" key="4">
    <source>
        <dbReference type="EMBL" id="EIA10227.1"/>
    </source>
</evidence>
<proteinExistence type="predicted"/>
<name>H7FML5_FLAFP</name>
<accession>H7FML5</accession>
<reference evidence="4 5" key="1">
    <citation type="journal article" date="2014" name="Acta Crystallogr. D">
        <title>Structure-based characterization and antifreeze properties of a hyperactive ice-binding protein from the Antarctic bacterium Flavobacterium frigoris PS1.</title>
        <authorList>
            <person name="Do H."/>
            <person name="Kim S.J."/>
            <person name="Kim H.J."/>
            <person name="Lee J.H."/>
        </authorList>
    </citation>
    <scope>NUCLEOTIDE SEQUENCE [LARGE SCALE GENOMIC DNA]</scope>
    <source>
        <strain evidence="4 5">PS1</strain>
    </source>
</reference>
<evidence type="ECO:0000256" key="2">
    <source>
        <dbReference type="SAM" id="Phobius"/>
    </source>
</evidence>
<dbReference type="InterPro" id="IPR049712">
    <property type="entry name" value="Poly_export"/>
</dbReference>
<dbReference type="STRING" id="1086011.HJ01_00322"/>
<dbReference type="PANTHER" id="PTHR33619">
    <property type="entry name" value="POLYSACCHARIDE EXPORT PROTEIN GFCE-RELATED"/>
    <property type="match status" value="1"/>
</dbReference>
<feature type="domain" description="Polysaccharide export protein N-terminal" evidence="3">
    <location>
        <begin position="38"/>
        <end position="136"/>
    </location>
</feature>
<evidence type="ECO:0000259" key="3">
    <source>
        <dbReference type="Pfam" id="PF02563"/>
    </source>
</evidence>
<dbReference type="RefSeq" id="WP_007136499.1">
    <property type="nucleotide sequence ID" value="NZ_AHKF01000008.1"/>
</dbReference>
<keyword evidence="2" id="KW-0472">Membrane</keyword>
<dbReference type="PROSITE" id="PS51257">
    <property type="entry name" value="PROKAR_LIPOPROTEIN"/>
    <property type="match status" value="1"/>
</dbReference>
<keyword evidence="1" id="KW-0732">Signal</keyword>
<dbReference type="OrthoDB" id="662756at2"/>
<dbReference type="AlphaFoldDB" id="H7FML5"/>
<dbReference type="InterPro" id="IPR003715">
    <property type="entry name" value="Poly_export_N"/>
</dbReference>
<protein>
    <submittedName>
        <fullName evidence="4">Polysaccharide export outer membrane protein</fullName>
    </submittedName>
</protein>
<dbReference type="GO" id="GO:0015159">
    <property type="term" value="F:polysaccharide transmembrane transporter activity"/>
    <property type="evidence" value="ECO:0007669"/>
    <property type="project" value="InterPro"/>
</dbReference>
<evidence type="ECO:0000313" key="5">
    <source>
        <dbReference type="Proteomes" id="UP000005566"/>
    </source>
</evidence>
<dbReference type="eggNOG" id="COG1596">
    <property type="taxonomic scope" value="Bacteria"/>
</dbReference>
<dbReference type="Pfam" id="PF02563">
    <property type="entry name" value="Poly_export"/>
    <property type="match status" value="1"/>
</dbReference>
<sequence>MKKIIPFLVALFLFSCASRKDVVYYQNIDGLANQKISSYEIKLQPDDLLTIIVSAEDPEIAMPFNLKSISVQNPGKLDASIGQQTMQLYLVDADGFIEFPVLGKIKVSGFSRSEVLQMLQQKVGVYIKNPIINLRIMNFKVSVQGEVTSPGTYNVASERITLIEALTLAKDLTIYGKRNNILIIREIDGVISYNRVDITNADFINSPFYYLAQNDVVYVEPNKNRINGAAIGPNTGVIISISSLLITLITLIITTTK</sequence>
<dbReference type="PATRIC" id="fig|1086011.3.peg.314"/>
<evidence type="ECO:0000256" key="1">
    <source>
        <dbReference type="ARBA" id="ARBA00022729"/>
    </source>
</evidence>